<dbReference type="EMBL" id="DYVX01000013">
    <property type="protein sequence ID" value="HJF91099.1"/>
    <property type="molecule type" value="Genomic_DNA"/>
</dbReference>
<proteinExistence type="predicted"/>
<sequence>MPSQNLSLSHIGDTYIKFAEQFYYKTEPRDLTPLLDYLPDLKLDSKYVLEDFRPREQTNSVLWLYVRNKNSERPQDENYKNKEKNHFYVFGLNWNKCYVTKSVKIAGIPIFKFRKRLKPIKPFLHIQLPFTEEAVWQAYLLQQTYHIIGMRWHGGYAARLFINLPSDIERIKDIHNVACCETSDILEELTEACRNNFSLPQVKLLENKAIITHCWFDAWNGLIQITCQGEYNKRKKQMGEFTIIAEQTLVQYNCRIKY</sequence>
<evidence type="ECO:0000313" key="2">
    <source>
        <dbReference type="Proteomes" id="UP000717835"/>
    </source>
</evidence>
<comment type="caution">
    <text evidence="1">The sequence shown here is derived from an EMBL/GenBank/DDBJ whole genome shotgun (WGS) entry which is preliminary data.</text>
</comment>
<reference evidence="1" key="2">
    <citation type="submission" date="2021-09" db="EMBL/GenBank/DDBJ databases">
        <authorList>
            <person name="Gilroy R."/>
        </authorList>
    </citation>
    <scope>NUCLEOTIDE SEQUENCE</scope>
    <source>
        <strain evidence="1">CHK55-1828</strain>
    </source>
</reference>
<accession>A0A921HU60</accession>
<protein>
    <submittedName>
        <fullName evidence="1">Uncharacterized protein</fullName>
    </submittedName>
</protein>
<dbReference type="AlphaFoldDB" id="A0A921HU60"/>
<evidence type="ECO:0000313" key="1">
    <source>
        <dbReference type="EMBL" id="HJF91099.1"/>
    </source>
</evidence>
<gene>
    <name evidence="1" type="ORF">K8W02_01735</name>
</gene>
<name>A0A921HU60_9BACT</name>
<organism evidence="1 2">
    <name type="scientific">Mediterranea massiliensis</name>
    <dbReference type="NCBI Taxonomy" id="1841865"/>
    <lineage>
        <taxon>Bacteria</taxon>
        <taxon>Pseudomonadati</taxon>
        <taxon>Bacteroidota</taxon>
        <taxon>Bacteroidia</taxon>
        <taxon>Bacteroidales</taxon>
        <taxon>Bacteroidaceae</taxon>
        <taxon>Mediterranea</taxon>
    </lineage>
</organism>
<dbReference type="Proteomes" id="UP000717835">
    <property type="component" value="Unassembled WGS sequence"/>
</dbReference>
<reference evidence="1" key="1">
    <citation type="journal article" date="2021" name="PeerJ">
        <title>Extensive microbial diversity within the chicken gut microbiome revealed by metagenomics and culture.</title>
        <authorList>
            <person name="Gilroy R."/>
            <person name="Ravi A."/>
            <person name="Getino M."/>
            <person name="Pursley I."/>
            <person name="Horton D.L."/>
            <person name="Alikhan N.F."/>
            <person name="Baker D."/>
            <person name="Gharbi K."/>
            <person name="Hall N."/>
            <person name="Watson M."/>
            <person name="Adriaenssens E.M."/>
            <person name="Foster-Nyarko E."/>
            <person name="Jarju S."/>
            <person name="Secka A."/>
            <person name="Antonio M."/>
            <person name="Oren A."/>
            <person name="Chaudhuri R.R."/>
            <person name="La Ragione R."/>
            <person name="Hildebrand F."/>
            <person name="Pallen M.J."/>
        </authorList>
    </citation>
    <scope>NUCLEOTIDE SEQUENCE</scope>
    <source>
        <strain evidence="1">CHK55-1828</strain>
    </source>
</reference>
<dbReference type="RefSeq" id="WP_276825797.1">
    <property type="nucleotide sequence ID" value="NZ_DYVX01000013.1"/>
</dbReference>